<dbReference type="PANTHER" id="PTHR21091">
    <property type="entry name" value="METHYLTETRAHYDROFOLATE:HOMOCYSTEINE METHYLTRANSFERASE RELATED"/>
    <property type="match status" value="1"/>
</dbReference>
<name>A0A1N6GCE8_9BACT</name>
<evidence type="ECO:0000256" key="9">
    <source>
        <dbReference type="ARBA" id="ARBA00023244"/>
    </source>
</evidence>
<dbReference type="InterPro" id="IPR006361">
    <property type="entry name" value="Uroporphyrinogen_deCO2ase_HemE"/>
</dbReference>
<dbReference type="Pfam" id="PF01208">
    <property type="entry name" value="URO-D"/>
    <property type="match status" value="1"/>
</dbReference>
<dbReference type="AlphaFoldDB" id="A0A1N6GCE8"/>
<dbReference type="FunFam" id="3.20.20.210:FF:000008">
    <property type="entry name" value="Uroporphyrinogen decarboxylase"/>
    <property type="match status" value="1"/>
</dbReference>
<evidence type="ECO:0000256" key="12">
    <source>
        <dbReference type="RuleBase" id="RU004169"/>
    </source>
</evidence>
<protein>
    <recommendedName>
        <fullName evidence="5 10">Uroporphyrinogen decarboxylase</fullName>
        <shortName evidence="10">UPD</shortName>
        <shortName evidence="10">URO-D</shortName>
        <ecNumber evidence="5 10">4.1.1.37</ecNumber>
    </recommendedName>
</protein>
<evidence type="ECO:0000256" key="5">
    <source>
        <dbReference type="ARBA" id="ARBA00012288"/>
    </source>
</evidence>
<keyword evidence="6 10" id="KW-0963">Cytoplasm</keyword>
<dbReference type="STRING" id="536979.SAMN04488055_2698"/>
<keyword evidence="9 10" id="KW-0627">Porphyrin biosynthesis</keyword>
<dbReference type="GO" id="GO:0005829">
    <property type="term" value="C:cytosol"/>
    <property type="evidence" value="ECO:0007669"/>
    <property type="project" value="UniProtKB-SubCell"/>
</dbReference>
<dbReference type="GO" id="GO:0004853">
    <property type="term" value="F:uroporphyrinogen decarboxylase activity"/>
    <property type="evidence" value="ECO:0007669"/>
    <property type="project" value="UniProtKB-UniRule"/>
</dbReference>
<evidence type="ECO:0000256" key="11">
    <source>
        <dbReference type="RuleBase" id="RU000554"/>
    </source>
</evidence>
<evidence type="ECO:0000256" key="7">
    <source>
        <dbReference type="ARBA" id="ARBA00022793"/>
    </source>
</evidence>
<organism evidence="14 15">
    <name type="scientific">Chitinophaga niabensis</name>
    <dbReference type="NCBI Taxonomy" id="536979"/>
    <lineage>
        <taxon>Bacteria</taxon>
        <taxon>Pseudomonadati</taxon>
        <taxon>Bacteroidota</taxon>
        <taxon>Chitinophagia</taxon>
        <taxon>Chitinophagales</taxon>
        <taxon>Chitinophagaceae</taxon>
        <taxon>Chitinophaga</taxon>
    </lineage>
</organism>
<comment type="catalytic activity">
    <reaction evidence="10 11">
        <text>uroporphyrinogen III + 4 H(+) = coproporphyrinogen III + 4 CO2</text>
        <dbReference type="Rhea" id="RHEA:19865"/>
        <dbReference type="ChEBI" id="CHEBI:15378"/>
        <dbReference type="ChEBI" id="CHEBI:16526"/>
        <dbReference type="ChEBI" id="CHEBI:57308"/>
        <dbReference type="ChEBI" id="CHEBI:57309"/>
        <dbReference type="EC" id="4.1.1.37"/>
    </reaction>
</comment>
<comment type="subcellular location">
    <subcellularLocation>
        <location evidence="1">Cytoplasm</location>
        <location evidence="1">Cytosol</location>
    </subcellularLocation>
</comment>
<keyword evidence="15" id="KW-1185">Reference proteome</keyword>
<dbReference type="UniPathway" id="UPA00251">
    <property type="reaction ID" value="UER00321"/>
</dbReference>
<dbReference type="EC" id="4.1.1.37" evidence="5 10"/>
<feature type="site" description="Transition state stabilizer" evidence="10">
    <location>
        <position position="76"/>
    </location>
</feature>
<comment type="function">
    <text evidence="10">Catalyzes the decarboxylation of four acetate groups of uroporphyrinogen-III to yield coproporphyrinogen-III.</text>
</comment>
<dbReference type="InterPro" id="IPR038071">
    <property type="entry name" value="UROD/MetE-like_sf"/>
</dbReference>
<comment type="pathway">
    <text evidence="2 10 11">Porphyrin-containing compound metabolism; protoporphyrin-IX biosynthesis; coproporphyrinogen-III from 5-aminolevulinate: step 4/4.</text>
</comment>
<dbReference type="GO" id="GO:0006782">
    <property type="term" value="P:protoporphyrinogen IX biosynthetic process"/>
    <property type="evidence" value="ECO:0007669"/>
    <property type="project" value="UniProtKB-UniRule"/>
</dbReference>
<dbReference type="EMBL" id="FSRA01000001">
    <property type="protein sequence ID" value="SIO05183.1"/>
    <property type="molecule type" value="Genomic_DNA"/>
</dbReference>
<evidence type="ECO:0000256" key="3">
    <source>
        <dbReference type="ARBA" id="ARBA00009935"/>
    </source>
</evidence>
<keyword evidence="7 10" id="KW-0210">Decarboxylase</keyword>
<comment type="similarity">
    <text evidence="3 10 12">Belongs to the uroporphyrinogen decarboxylase family.</text>
</comment>
<gene>
    <name evidence="10" type="primary">hemE</name>
    <name evidence="14" type="ORF">SAMN04488055_2698</name>
</gene>
<sequence>MSGLQNDLLLKALQGTPVPRPPVWMMRQAGRFLPDYIKLRDKYSFFERCQTPELATEITVMPVDQVGVDAAIIFSDILVVPQAMGMEVQLVEKLGPLLPQPIKTAADLNRIEIPDVKERLHYVMDALRLTKQTLAGRVPLIGFAGAPWTLLCYMVQGKGSKTFDEAKAFCYQQPAVAHELLNRITETTILYLKAQVEAGADVVQIFDSWGGLLSPQDFEEFSLQYIRRIVAALQGVAPVIVFAKGAWFALEEMAATGAQGLGLDWCIKPELARKFAGPAVTLQGNYDPASLMRPIPEITKSVHEMIRAFGPQRYIANLGHGILPNIPVDHAKAFIEAVKSYTA</sequence>
<evidence type="ECO:0000313" key="14">
    <source>
        <dbReference type="EMBL" id="SIO05183.1"/>
    </source>
</evidence>
<feature type="binding site" evidence="10">
    <location>
        <position position="76"/>
    </location>
    <ligand>
        <name>substrate</name>
    </ligand>
</feature>
<feature type="binding site" evidence="10">
    <location>
        <position position="46"/>
    </location>
    <ligand>
        <name>substrate</name>
    </ligand>
</feature>
<dbReference type="SUPFAM" id="SSF51726">
    <property type="entry name" value="UROD/MetE-like"/>
    <property type="match status" value="1"/>
</dbReference>
<dbReference type="NCBIfam" id="TIGR01464">
    <property type="entry name" value="hemE"/>
    <property type="match status" value="1"/>
</dbReference>
<dbReference type="OrthoDB" id="9806656at2"/>
<evidence type="ECO:0000256" key="2">
    <source>
        <dbReference type="ARBA" id="ARBA00004804"/>
    </source>
</evidence>
<dbReference type="HAMAP" id="MF_00218">
    <property type="entry name" value="URO_D"/>
    <property type="match status" value="1"/>
</dbReference>
<dbReference type="CDD" id="cd00717">
    <property type="entry name" value="URO-D"/>
    <property type="match status" value="1"/>
</dbReference>
<dbReference type="InterPro" id="IPR000257">
    <property type="entry name" value="Uroporphyrinogen_deCOase"/>
</dbReference>
<dbReference type="RefSeq" id="WP_074239735.1">
    <property type="nucleotide sequence ID" value="NZ_FSRA01000001.1"/>
</dbReference>
<dbReference type="Proteomes" id="UP000185003">
    <property type="component" value="Unassembled WGS sequence"/>
</dbReference>
<feature type="binding site" evidence="10">
    <location>
        <position position="320"/>
    </location>
    <ligand>
        <name>substrate</name>
    </ligand>
</feature>
<evidence type="ECO:0000256" key="4">
    <source>
        <dbReference type="ARBA" id="ARBA00011738"/>
    </source>
</evidence>
<accession>A0A1N6GCE8</accession>
<comment type="subunit">
    <text evidence="4 10">Homodimer.</text>
</comment>
<evidence type="ECO:0000259" key="13">
    <source>
        <dbReference type="PROSITE" id="PS00906"/>
    </source>
</evidence>
<feature type="binding site" evidence="10">
    <location>
        <position position="153"/>
    </location>
    <ligand>
        <name>substrate</name>
    </ligand>
</feature>
<feature type="binding site" evidence="10">
    <location>
        <begin position="27"/>
        <end position="31"/>
    </location>
    <ligand>
        <name>substrate</name>
    </ligand>
</feature>
<evidence type="ECO:0000256" key="8">
    <source>
        <dbReference type="ARBA" id="ARBA00023239"/>
    </source>
</evidence>
<evidence type="ECO:0000256" key="10">
    <source>
        <dbReference type="HAMAP-Rule" id="MF_00218"/>
    </source>
</evidence>
<keyword evidence="8 10" id="KW-0456">Lyase</keyword>
<feature type="binding site" evidence="10">
    <location>
        <position position="208"/>
    </location>
    <ligand>
        <name>substrate</name>
    </ligand>
</feature>
<reference evidence="14 15" key="1">
    <citation type="submission" date="2016-11" db="EMBL/GenBank/DDBJ databases">
        <authorList>
            <person name="Jaros S."/>
            <person name="Januszkiewicz K."/>
            <person name="Wedrychowicz H."/>
        </authorList>
    </citation>
    <scope>NUCLEOTIDE SEQUENCE [LARGE SCALE GENOMIC DNA]</scope>
    <source>
        <strain evidence="14 15">DSM 24787</strain>
    </source>
</reference>
<feature type="domain" description="Uroporphyrinogen decarboxylase (URO-D)" evidence="13">
    <location>
        <begin position="22"/>
        <end position="31"/>
    </location>
</feature>
<evidence type="ECO:0000256" key="1">
    <source>
        <dbReference type="ARBA" id="ARBA00004514"/>
    </source>
</evidence>
<evidence type="ECO:0000313" key="15">
    <source>
        <dbReference type="Proteomes" id="UP000185003"/>
    </source>
</evidence>
<dbReference type="PANTHER" id="PTHR21091:SF169">
    <property type="entry name" value="UROPORPHYRINOGEN DECARBOXYLASE"/>
    <property type="match status" value="1"/>
</dbReference>
<dbReference type="PROSITE" id="PS00906">
    <property type="entry name" value="UROD_1"/>
    <property type="match status" value="1"/>
</dbReference>
<proteinExistence type="inferred from homology"/>
<evidence type="ECO:0000256" key="6">
    <source>
        <dbReference type="ARBA" id="ARBA00022490"/>
    </source>
</evidence>
<dbReference type="Gene3D" id="3.20.20.210">
    <property type="match status" value="1"/>
</dbReference>